<dbReference type="InterPro" id="IPR010433">
    <property type="entry name" value="EIF-4B_pln"/>
</dbReference>
<gene>
    <name evidence="3" type="ORF">QYE76_044590</name>
</gene>
<feature type="compositionally biased region" description="Polar residues" evidence="2">
    <location>
        <begin position="156"/>
        <end position="168"/>
    </location>
</feature>
<evidence type="ECO:0000313" key="4">
    <source>
        <dbReference type="Proteomes" id="UP001231189"/>
    </source>
</evidence>
<proteinExistence type="predicted"/>
<feature type="region of interest" description="Disordered" evidence="2">
    <location>
        <begin position="74"/>
        <end position="365"/>
    </location>
</feature>
<feature type="compositionally biased region" description="Low complexity" evidence="2">
    <location>
        <begin position="263"/>
        <end position="281"/>
    </location>
</feature>
<name>A0AAD8TL26_LOLMU</name>
<sequence length="553" mass="59636">MAKPWGGVGAWALDAEREDEEREHAAAFPAPEPPAPVGGAASFPSLKDAVVAGAGKKGKKTKGTTLSLGEFTTYGAAGAPARRAAAAEPKGLTPQEMMMLPTGPRERSEEESGLVGRGFRSYPDQRGGGFDDDRRSSRDADLDLPSRADESDNWGKSKTFTPTPSNSGPRGDRLNSGPSPLGRSDDIDNWSRDKKPLPSRYPSLGTGGGFREPSAGGFRESSFRDSPGPSDSSDRWVRGNVLAPVSGDRPRLNLNPAPKRDPSAAAAPPAEAPAETARSRPSPFGAAKPREQVLAEKGVDWRKMETEIETKTSRPTSSHSSRPNSAHSSRPGSPGSQVLAVGSEGAPRARPKVNPFGDAKPREVVLQEKGKDWRKIDLELEHRAIHRPESEEEKILKEEITLLKVDLKEIEAKTSDGSDQAPPENAKDLSEKISQLEKQLELLTVELDDKTRFGQRPGSGAGRVTSFPPASSAEEPHVAVAHMDRPRSRGGMETYPKPVEERWGFHGSRERGSFGGGGSSDRLIFQFFILKSCICFGQQLGRDGEDPGFEHHL</sequence>
<evidence type="ECO:0000256" key="1">
    <source>
        <dbReference type="SAM" id="Coils"/>
    </source>
</evidence>
<feature type="compositionally biased region" description="Basic and acidic residues" evidence="2">
    <location>
        <begin position="183"/>
        <end position="196"/>
    </location>
</feature>
<feature type="compositionally biased region" description="Low complexity" evidence="2">
    <location>
        <begin position="313"/>
        <end position="331"/>
    </location>
</feature>
<feature type="compositionally biased region" description="Basic and acidic residues" evidence="2">
    <location>
        <begin position="288"/>
        <end position="312"/>
    </location>
</feature>
<dbReference type="AlphaFoldDB" id="A0AAD8TL26"/>
<feature type="compositionally biased region" description="Low complexity" evidence="2">
    <location>
        <begin position="75"/>
        <end position="87"/>
    </location>
</feature>
<feature type="region of interest" description="Disordered" evidence="2">
    <location>
        <begin position="1"/>
        <end position="42"/>
    </location>
</feature>
<organism evidence="3 4">
    <name type="scientific">Lolium multiflorum</name>
    <name type="common">Italian ryegrass</name>
    <name type="synonym">Lolium perenne subsp. multiflorum</name>
    <dbReference type="NCBI Taxonomy" id="4521"/>
    <lineage>
        <taxon>Eukaryota</taxon>
        <taxon>Viridiplantae</taxon>
        <taxon>Streptophyta</taxon>
        <taxon>Embryophyta</taxon>
        <taxon>Tracheophyta</taxon>
        <taxon>Spermatophyta</taxon>
        <taxon>Magnoliopsida</taxon>
        <taxon>Liliopsida</taxon>
        <taxon>Poales</taxon>
        <taxon>Poaceae</taxon>
        <taxon>BOP clade</taxon>
        <taxon>Pooideae</taxon>
        <taxon>Poodae</taxon>
        <taxon>Poeae</taxon>
        <taxon>Poeae Chloroplast Group 2 (Poeae type)</taxon>
        <taxon>Loliodinae</taxon>
        <taxon>Loliinae</taxon>
        <taxon>Lolium</taxon>
    </lineage>
</organism>
<evidence type="ECO:0000256" key="2">
    <source>
        <dbReference type="SAM" id="MobiDB-lite"/>
    </source>
</evidence>
<dbReference type="PANTHER" id="PTHR32091">
    <property type="entry name" value="EUKARYOTIC TRANSLATION INITIATION FACTOR 4B"/>
    <property type="match status" value="1"/>
</dbReference>
<feature type="coiled-coil region" evidence="1">
    <location>
        <begin position="393"/>
        <end position="446"/>
    </location>
</feature>
<protein>
    <submittedName>
        <fullName evidence="3">Uncharacterized protein</fullName>
    </submittedName>
</protein>
<reference evidence="3" key="1">
    <citation type="submission" date="2023-07" db="EMBL/GenBank/DDBJ databases">
        <title>A chromosome-level genome assembly of Lolium multiflorum.</title>
        <authorList>
            <person name="Chen Y."/>
            <person name="Copetti D."/>
            <person name="Kolliker R."/>
            <person name="Studer B."/>
        </authorList>
    </citation>
    <scope>NUCLEOTIDE SEQUENCE</scope>
    <source>
        <strain evidence="3">02402/16</strain>
        <tissue evidence="3">Leaf</tissue>
    </source>
</reference>
<keyword evidence="4" id="KW-1185">Reference proteome</keyword>
<dbReference type="GO" id="GO:0003743">
    <property type="term" value="F:translation initiation factor activity"/>
    <property type="evidence" value="ECO:0007669"/>
    <property type="project" value="InterPro"/>
</dbReference>
<comment type="caution">
    <text evidence="3">The sequence shown here is derived from an EMBL/GenBank/DDBJ whole genome shotgun (WGS) entry which is preliminary data.</text>
</comment>
<keyword evidence="1" id="KW-0175">Coiled coil</keyword>
<feature type="region of interest" description="Disordered" evidence="2">
    <location>
        <begin position="451"/>
        <end position="477"/>
    </location>
</feature>
<dbReference type="Proteomes" id="UP001231189">
    <property type="component" value="Unassembled WGS sequence"/>
</dbReference>
<dbReference type="Pfam" id="PF06273">
    <property type="entry name" value="eIF-4B"/>
    <property type="match status" value="1"/>
</dbReference>
<accession>A0AAD8TL26</accession>
<dbReference type="PANTHER" id="PTHR32091:SF20">
    <property type="entry name" value="EUKARYOTIC TRANSLATION INITIATION FACTOR 4B1"/>
    <property type="match status" value="1"/>
</dbReference>
<dbReference type="EMBL" id="JAUUTY010000002">
    <property type="protein sequence ID" value="KAK1683742.1"/>
    <property type="molecule type" value="Genomic_DNA"/>
</dbReference>
<dbReference type="GO" id="GO:0003729">
    <property type="term" value="F:mRNA binding"/>
    <property type="evidence" value="ECO:0007669"/>
    <property type="project" value="TreeGrafter"/>
</dbReference>
<evidence type="ECO:0000313" key="3">
    <source>
        <dbReference type="EMBL" id="KAK1683742.1"/>
    </source>
</evidence>
<feature type="compositionally biased region" description="Basic and acidic residues" evidence="2">
    <location>
        <begin position="129"/>
        <end position="155"/>
    </location>
</feature>